<proteinExistence type="inferred from homology"/>
<feature type="region of interest" description="Disordered" evidence="4">
    <location>
        <begin position="92"/>
        <end position="112"/>
    </location>
</feature>
<evidence type="ECO:0000313" key="6">
    <source>
        <dbReference type="EMBL" id="THU63579.1"/>
    </source>
</evidence>
<feature type="region of interest" description="Disordered" evidence="4">
    <location>
        <begin position="44"/>
        <end position="67"/>
    </location>
</feature>
<feature type="zinc finger region" description="FLZ-type" evidence="3">
    <location>
        <begin position="275"/>
        <end position="333"/>
    </location>
</feature>
<evidence type="ECO:0000313" key="7">
    <source>
        <dbReference type="Proteomes" id="UP000317650"/>
    </source>
</evidence>
<dbReference type="EMBL" id="PYDT01000004">
    <property type="protein sequence ID" value="THU63579.1"/>
    <property type="molecule type" value="Genomic_DNA"/>
</dbReference>
<dbReference type="Proteomes" id="UP000317650">
    <property type="component" value="Chromosome 1"/>
</dbReference>
<dbReference type="AlphaFoldDB" id="A0A4S8JP77"/>
<evidence type="ECO:0000256" key="3">
    <source>
        <dbReference type="PROSITE-ProRule" id="PRU01131"/>
    </source>
</evidence>
<dbReference type="InterPro" id="IPR007650">
    <property type="entry name" value="Zf-FLZ_dom"/>
</dbReference>
<feature type="region of interest" description="Disordered" evidence="4">
    <location>
        <begin position="148"/>
        <end position="174"/>
    </location>
</feature>
<accession>A0A4S8JP77</accession>
<dbReference type="GO" id="GO:0046872">
    <property type="term" value="F:metal ion binding"/>
    <property type="evidence" value="ECO:0007669"/>
    <property type="project" value="UniProtKB-KW"/>
</dbReference>
<protein>
    <recommendedName>
        <fullName evidence="5">FLZ-type domain-containing protein</fullName>
    </recommendedName>
</protein>
<comment type="caution">
    <text evidence="6">The sequence shown here is derived from an EMBL/GenBank/DDBJ whole genome shotgun (WGS) entry which is preliminary data.</text>
</comment>
<dbReference type="Pfam" id="PF04570">
    <property type="entry name" value="zf-FLZ"/>
    <property type="match status" value="1"/>
</dbReference>
<organism evidence="6 7">
    <name type="scientific">Musa balbisiana</name>
    <name type="common">Banana</name>
    <dbReference type="NCBI Taxonomy" id="52838"/>
    <lineage>
        <taxon>Eukaryota</taxon>
        <taxon>Viridiplantae</taxon>
        <taxon>Streptophyta</taxon>
        <taxon>Embryophyta</taxon>
        <taxon>Tracheophyta</taxon>
        <taxon>Spermatophyta</taxon>
        <taxon>Magnoliopsida</taxon>
        <taxon>Liliopsida</taxon>
        <taxon>Zingiberales</taxon>
        <taxon>Musaceae</taxon>
        <taxon>Musa</taxon>
    </lineage>
</organism>
<reference evidence="6 7" key="1">
    <citation type="journal article" date="2019" name="Nat. Plants">
        <title>Genome sequencing of Musa balbisiana reveals subgenome evolution and function divergence in polyploid bananas.</title>
        <authorList>
            <person name="Yao X."/>
        </authorList>
    </citation>
    <scope>NUCLEOTIDE SEQUENCE [LARGE SCALE GENOMIC DNA]</scope>
    <source>
        <strain evidence="7">cv. DH-PKW</strain>
        <tissue evidence="6">Leaves</tissue>
    </source>
</reference>
<feature type="compositionally biased region" description="Polar residues" evidence="4">
    <location>
        <begin position="161"/>
        <end position="174"/>
    </location>
</feature>
<dbReference type="InterPro" id="IPR044593">
    <property type="entry name" value="FLZ8/MARD1"/>
</dbReference>
<evidence type="ECO:0000256" key="1">
    <source>
        <dbReference type="ARBA" id="ARBA00009374"/>
    </source>
</evidence>
<evidence type="ECO:0000259" key="5">
    <source>
        <dbReference type="PROSITE" id="PS51795"/>
    </source>
</evidence>
<dbReference type="PROSITE" id="PS51795">
    <property type="entry name" value="ZF_FLZ"/>
    <property type="match status" value="1"/>
</dbReference>
<gene>
    <name evidence="6" type="ORF">C4D60_Mb01t17310</name>
</gene>
<dbReference type="PANTHER" id="PTHR46443:SF3">
    <property type="entry name" value="PROTEIN MARD1"/>
    <property type="match status" value="1"/>
</dbReference>
<evidence type="ECO:0000256" key="4">
    <source>
        <dbReference type="SAM" id="MobiDB-lite"/>
    </source>
</evidence>
<feature type="domain" description="FLZ-type" evidence="5">
    <location>
        <begin position="275"/>
        <end position="333"/>
    </location>
</feature>
<sequence>MFLRSKIQDIMLRKRTRSVSSKQGLMSDTASLLSPTAASFFTSPRPFSGFSQEGTADPEPGASPTSILETKPFSAIRNPSFFDGNPKRAILSSSVTPTIPNVSRPLPQENGDPRAIGLGLLDVLNNEDSVTSTSKPEKRMVVFGSQLKIQIPPPPPTAPTQFSSISTTGSTESLHSPIEFGIKTRNSKLALYSPQKSPLQTGYVGFDMLNSSPRVFTGCLPQSEMELSEDYTRVILHGPNPRTTHIYDNCIIESCGNGWNEKGASNDHPGYRADGFLSFCYGCKKKIGPGDDIYMYRRERPLGVFIWRVGSVPSKRQKKCSKLQGYRGTSLQR</sequence>
<evidence type="ECO:0000256" key="2">
    <source>
        <dbReference type="ARBA" id="ARBA00022723"/>
    </source>
</evidence>
<comment type="similarity">
    <text evidence="1">Belongs to the FLZ family.</text>
</comment>
<dbReference type="PANTHER" id="PTHR46443">
    <property type="entry name" value="FCS-LIKE ZINC FINGER 8"/>
    <property type="match status" value="1"/>
</dbReference>
<keyword evidence="7" id="KW-1185">Reference proteome</keyword>
<feature type="compositionally biased region" description="Polar residues" evidence="4">
    <location>
        <begin position="92"/>
        <end position="101"/>
    </location>
</feature>
<name>A0A4S8JP77_MUSBA</name>
<keyword evidence="2" id="KW-0479">Metal-binding</keyword>